<name>A8ZZ83_DESOH</name>
<dbReference type="eggNOG" id="COG0795">
    <property type="taxonomic scope" value="Bacteria"/>
</dbReference>
<dbReference type="InterPro" id="IPR030923">
    <property type="entry name" value="LptG"/>
</dbReference>
<proteinExistence type="predicted"/>
<feature type="transmembrane region" description="Helical" evidence="6">
    <location>
        <begin position="50"/>
        <end position="79"/>
    </location>
</feature>
<dbReference type="Proteomes" id="UP000008561">
    <property type="component" value="Chromosome"/>
</dbReference>
<feature type="transmembrane region" description="Helical" evidence="6">
    <location>
        <begin position="308"/>
        <end position="331"/>
    </location>
</feature>
<dbReference type="GO" id="GO:0043190">
    <property type="term" value="C:ATP-binding cassette (ABC) transporter complex"/>
    <property type="evidence" value="ECO:0007669"/>
    <property type="project" value="InterPro"/>
</dbReference>
<dbReference type="NCBIfam" id="TIGR04408">
    <property type="entry name" value="LptG_lptG"/>
    <property type="match status" value="1"/>
</dbReference>
<dbReference type="PANTHER" id="PTHR33529:SF6">
    <property type="entry name" value="YJGP_YJGQ FAMILY PERMEASE"/>
    <property type="match status" value="1"/>
</dbReference>
<dbReference type="GO" id="GO:0015920">
    <property type="term" value="P:lipopolysaccharide transport"/>
    <property type="evidence" value="ECO:0007669"/>
    <property type="project" value="TreeGrafter"/>
</dbReference>
<feature type="transmembrane region" description="Helical" evidence="6">
    <location>
        <begin position="277"/>
        <end position="296"/>
    </location>
</feature>
<feature type="transmembrane region" description="Helical" evidence="6">
    <location>
        <begin position="12"/>
        <end position="30"/>
    </location>
</feature>
<comment type="subcellular location">
    <subcellularLocation>
        <location evidence="1">Cell membrane</location>
        <topology evidence="1">Multi-pass membrane protein</topology>
    </subcellularLocation>
</comment>
<evidence type="ECO:0000256" key="3">
    <source>
        <dbReference type="ARBA" id="ARBA00022692"/>
    </source>
</evidence>
<dbReference type="OrthoDB" id="9783403at2"/>
<reference evidence="7 8" key="1">
    <citation type="submission" date="2007-10" db="EMBL/GenBank/DDBJ databases">
        <title>Complete sequence of Desulfococcus oleovorans Hxd3.</title>
        <authorList>
            <consortium name="US DOE Joint Genome Institute"/>
            <person name="Copeland A."/>
            <person name="Lucas S."/>
            <person name="Lapidus A."/>
            <person name="Barry K."/>
            <person name="Glavina del Rio T."/>
            <person name="Dalin E."/>
            <person name="Tice H."/>
            <person name="Pitluck S."/>
            <person name="Kiss H."/>
            <person name="Brettin T."/>
            <person name="Bruce D."/>
            <person name="Detter J.C."/>
            <person name="Han C."/>
            <person name="Schmutz J."/>
            <person name="Larimer F."/>
            <person name="Land M."/>
            <person name="Hauser L."/>
            <person name="Kyrpides N."/>
            <person name="Kim E."/>
            <person name="Wawrik B."/>
            <person name="Richardson P."/>
        </authorList>
    </citation>
    <scope>NUCLEOTIDE SEQUENCE [LARGE SCALE GENOMIC DNA]</scope>
    <source>
        <strain evidence="8">DSM 6200 / JCM 39069 / Hxd3</strain>
    </source>
</reference>
<accession>A8ZZ83</accession>
<dbReference type="InterPro" id="IPR005495">
    <property type="entry name" value="LptG/LptF_permease"/>
</dbReference>
<evidence type="ECO:0000256" key="6">
    <source>
        <dbReference type="SAM" id="Phobius"/>
    </source>
</evidence>
<dbReference type="HOGENOM" id="CLU_028799_3_2_7"/>
<keyword evidence="2" id="KW-1003">Cell membrane</keyword>
<dbReference type="RefSeq" id="WP_012174852.1">
    <property type="nucleotide sequence ID" value="NC_009943.1"/>
</dbReference>
<evidence type="ECO:0000256" key="2">
    <source>
        <dbReference type="ARBA" id="ARBA00022475"/>
    </source>
</evidence>
<dbReference type="GO" id="GO:0055085">
    <property type="term" value="P:transmembrane transport"/>
    <property type="evidence" value="ECO:0007669"/>
    <property type="project" value="InterPro"/>
</dbReference>
<organism evidence="7 8">
    <name type="scientific">Desulfosudis oleivorans (strain DSM 6200 / JCM 39069 / Hxd3)</name>
    <name type="common">Desulfococcus oleovorans</name>
    <dbReference type="NCBI Taxonomy" id="96561"/>
    <lineage>
        <taxon>Bacteria</taxon>
        <taxon>Pseudomonadati</taxon>
        <taxon>Thermodesulfobacteriota</taxon>
        <taxon>Desulfobacteria</taxon>
        <taxon>Desulfobacterales</taxon>
        <taxon>Desulfosudaceae</taxon>
        <taxon>Desulfosudis</taxon>
    </lineage>
</organism>
<feature type="transmembrane region" description="Helical" evidence="6">
    <location>
        <begin position="337"/>
        <end position="357"/>
    </location>
</feature>
<gene>
    <name evidence="7" type="ordered locus">Dole_1432</name>
</gene>
<evidence type="ECO:0000256" key="1">
    <source>
        <dbReference type="ARBA" id="ARBA00004651"/>
    </source>
</evidence>
<dbReference type="AlphaFoldDB" id="A8ZZ83"/>
<keyword evidence="5 6" id="KW-0472">Membrane</keyword>
<dbReference type="EMBL" id="CP000859">
    <property type="protein sequence ID" value="ABW67236.1"/>
    <property type="molecule type" value="Genomic_DNA"/>
</dbReference>
<dbReference type="PANTHER" id="PTHR33529">
    <property type="entry name" value="SLR0882 PROTEIN-RELATED"/>
    <property type="match status" value="1"/>
</dbReference>
<evidence type="ECO:0000256" key="4">
    <source>
        <dbReference type="ARBA" id="ARBA00022989"/>
    </source>
</evidence>
<evidence type="ECO:0000313" key="8">
    <source>
        <dbReference type="Proteomes" id="UP000008561"/>
    </source>
</evidence>
<keyword evidence="3 6" id="KW-0812">Transmembrane</keyword>
<dbReference type="Pfam" id="PF03739">
    <property type="entry name" value="LptF_LptG"/>
    <property type="match status" value="1"/>
</dbReference>
<dbReference type="STRING" id="96561.Dole_1432"/>
<evidence type="ECO:0000256" key="5">
    <source>
        <dbReference type="ARBA" id="ARBA00023136"/>
    </source>
</evidence>
<evidence type="ECO:0000313" key="7">
    <source>
        <dbReference type="EMBL" id="ABW67236.1"/>
    </source>
</evidence>
<sequence>MTILSRYIIAEILKALAVVMAVVIVIYVAVDFFEKIDDFLGAGVPLSRMAVFFLFKIPLIVVQTAPVGVLIASLVVFGLMNRRNEVTALKSSGIGPASLFKPAAVVGVGCCVLLLIVSEIVVPRTISRANYIWLQQVRQKTSSVDQKNNIWLKDDRTIVHIRHYQPREKKAFDVVLHDLDEGFRVTRRIDAARGLYDGGQWTLRNVLDQQFDVAGNVQLVEFRERLKIELDLLPEDLDRAAESADEMGFVQLLDRIRQVERQGYSVVSHRVDLHAKLSFPFVCLLMGLIGAALGIMGRTRGGITANAAYGVGASFVYWIFHSFCISLGYGGMLPPLIAAWSANLVFGGATAAVILVARR</sequence>
<protein>
    <submittedName>
        <fullName evidence="7">Permease YjgP/YjgQ family protein</fullName>
    </submittedName>
</protein>
<keyword evidence="4 6" id="KW-1133">Transmembrane helix</keyword>
<feature type="transmembrane region" description="Helical" evidence="6">
    <location>
        <begin position="99"/>
        <end position="122"/>
    </location>
</feature>
<dbReference type="KEGG" id="dol:Dole_1432"/>
<keyword evidence="8" id="KW-1185">Reference proteome</keyword>